<name>A0A059G8J9_9PROT</name>
<evidence type="ECO:0000313" key="3">
    <source>
        <dbReference type="EMBL" id="KDA03182.1"/>
    </source>
</evidence>
<evidence type="ECO:0000259" key="1">
    <source>
        <dbReference type="PROSITE" id="PS50404"/>
    </source>
</evidence>
<keyword evidence="3" id="KW-0808">Transferase</keyword>
<dbReference type="OrthoDB" id="9811242at2"/>
<dbReference type="SFLD" id="SFLDS00019">
    <property type="entry name" value="Glutathione_Transferase_(cytos"/>
    <property type="match status" value="1"/>
</dbReference>
<dbReference type="RefSeq" id="WP_035537094.1">
    <property type="nucleotide sequence ID" value="NZ_ARYL01000008.1"/>
</dbReference>
<dbReference type="SUPFAM" id="SSF47616">
    <property type="entry name" value="GST C-terminal domain-like"/>
    <property type="match status" value="1"/>
</dbReference>
<dbReference type="PANTHER" id="PTHR44051">
    <property type="entry name" value="GLUTATHIONE S-TRANSFERASE-RELATED"/>
    <property type="match status" value="1"/>
</dbReference>
<evidence type="ECO:0000313" key="4">
    <source>
        <dbReference type="Proteomes" id="UP000024942"/>
    </source>
</evidence>
<dbReference type="CDD" id="cd03207">
    <property type="entry name" value="GST_C_8"/>
    <property type="match status" value="1"/>
</dbReference>
<sequence>MPETANAAIELTGYNWVPDFAKGHVRDIRARWALEEAGIDYRMRLFNASEERPEAYLKEQPFAQVPALKEGDIQMFESGAIMLYIAEKSDKLMPRDPVTKARVTSWVIAALNSVETFVMPLMIIAKFEPDAEWAKLRRPDAEAMVRQKLKRLSDWLGEKDYLEGAFSIGDIAMASVLRDLEETTLLGERANIAAYHARCLARPAFKRALAAQMAGFTEGPVVAA</sequence>
<dbReference type="SUPFAM" id="SSF52833">
    <property type="entry name" value="Thioredoxin-like"/>
    <property type="match status" value="1"/>
</dbReference>
<dbReference type="CDD" id="cd03046">
    <property type="entry name" value="GST_N_GTT1_like"/>
    <property type="match status" value="1"/>
</dbReference>
<dbReference type="PROSITE" id="PS50404">
    <property type="entry name" value="GST_NTER"/>
    <property type="match status" value="1"/>
</dbReference>
<feature type="domain" description="GST N-terminal" evidence="1">
    <location>
        <begin position="14"/>
        <end position="93"/>
    </location>
</feature>
<evidence type="ECO:0000259" key="2">
    <source>
        <dbReference type="PROSITE" id="PS50405"/>
    </source>
</evidence>
<dbReference type="Pfam" id="PF02798">
    <property type="entry name" value="GST_N"/>
    <property type="match status" value="1"/>
</dbReference>
<feature type="domain" description="GST C-terminal" evidence="2">
    <location>
        <begin position="96"/>
        <end position="221"/>
    </location>
</feature>
<dbReference type="SFLD" id="SFLDG00358">
    <property type="entry name" value="Main_(cytGST)"/>
    <property type="match status" value="1"/>
</dbReference>
<dbReference type="InterPro" id="IPR036282">
    <property type="entry name" value="Glutathione-S-Trfase_C_sf"/>
</dbReference>
<dbReference type="InterPro" id="IPR040079">
    <property type="entry name" value="Glutathione_S-Trfase"/>
</dbReference>
<dbReference type="AlphaFoldDB" id="A0A059G8J9"/>
<dbReference type="PROSITE" id="PS50405">
    <property type="entry name" value="GST_CTER"/>
    <property type="match status" value="1"/>
</dbReference>
<protein>
    <submittedName>
        <fullName evidence="3">Glutathione S-transferase domain-containing protein</fullName>
    </submittedName>
</protein>
<gene>
    <name evidence="3" type="ORF">HOC_07248</name>
</gene>
<dbReference type="InterPro" id="IPR004045">
    <property type="entry name" value="Glutathione_S-Trfase_N"/>
</dbReference>
<dbReference type="FunFam" id="3.40.30.10:FF:000331">
    <property type="entry name" value="Glutathione S-transferase"/>
    <property type="match status" value="1"/>
</dbReference>
<comment type="caution">
    <text evidence="3">The sequence shown here is derived from an EMBL/GenBank/DDBJ whole genome shotgun (WGS) entry which is preliminary data.</text>
</comment>
<dbReference type="eggNOG" id="COG0625">
    <property type="taxonomic scope" value="Bacteria"/>
</dbReference>
<proteinExistence type="predicted"/>
<dbReference type="Gene3D" id="3.40.30.10">
    <property type="entry name" value="Glutaredoxin"/>
    <property type="match status" value="1"/>
</dbReference>
<dbReference type="Gene3D" id="1.20.1050.10">
    <property type="match status" value="1"/>
</dbReference>
<dbReference type="InterPro" id="IPR010987">
    <property type="entry name" value="Glutathione-S-Trfase_C-like"/>
</dbReference>
<organism evidence="3 4">
    <name type="scientific">Hyphomonas oceanitis SCH89</name>
    <dbReference type="NCBI Taxonomy" id="1280953"/>
    <lineage>
        <taxon>Bacteria</taxon>
        <taxon>Pseudomonadati</taxon>
        <taxon>Pseudomonadota</taxon>
        <taxon>Alphaproteobacteria</taxon>
        <taxon>Hyphomonadales</taxon>
        <taxon>Hyphomonadaceae</taxon>
        <taxon>Hyphomonas</taxon>
    </lineage>
</organism>
<accession>A0A059G8J9</accession>
<dbReference type="PANTHER" id="PTHR44051:SF8">
    <property type="entry name" value="GLUTATHIONE S-TRANSFERASE GSTA"/>
    <property type="match status" value="1"/>
</dbReference>
<dbReference type="GO" id="GO:0016740">
    <property type="term" value="F:transferase activity"/>
    <property type="evidence" value="ECO:0007669"/>
    <property type="project" value="UniProtKB-KW"/>
</dbReference>
<dbReference type="Proteomes" id="UP000024942">
    <property type="component" value="Unassembled WGS sequence"/>
</dbReference>
<dbReference type="STRING" id="1280953.HOC_07248"/>
<dbReference type="EMBL" id="ARYL01000008">
    <property type="protein sequence ID" value="KDA03182.1"/>
    <property type="molecule type" value="Genomic_DNA"/>
</dbReference>
<dbReference type="InterPro" id="IPR036249">
    <property type="entry name" value="Thioredoxin-like_sf"/>
</dbReference>
<keyword evidence="4" id="KW-1185">Reference proteome</keyword>
<dbReference type="PATRIC" id="fig|1280953.3.peg.1469"/>
<reference evidence="3 4" key="1">
    <citation type="journal article" date="2014" name="Antonie Van Leeuwenhoek">
        <title>Hyphomonas beringensis sp. nov. and Hyphomonas chukchiensis sp. nov., isolated from surface seawater of the Bering Sea and Chukchi Sea.</title>
        <authorList>
            <person name="Li C."/>
            <person name="Lai Q."/>
            <person name="Li G."/>
            <person name="Dong C."/>
            <person name="Wang J."/>
            <person name="Liao Y."/>
            <person name="Shao Z."/>
        </authorList>
    </citation>
    <scope>NUCLEOTIDE SEQUENCE [LARGE SCALE GENOMIC DNA]</scope>
    <source>
        <strain evidence="3 4">SCH89</strain>
    </source>
</reference>